<dbReference type="InterPro" id="IPR001005">
    <property type="entry name" value="SANT/Myb"/>
</dbReference>
<dbReference type="InterPro" id="IPR009057">
    <property type="entry name" value="Homeodomain-like_sf"/>
</dbReference>
<dbReference type="SMART" id="SM00717">
    <property type="entry name" value="SANT"/>
    <property type="match status" value="2"/>
</dbReference>
<evidence type="ECO:0000259" key="1">
    <source>
        <dbReference type="PROSITE" id="PS50090"/>
    </source>
</evidence>
<feature type="domain" description="Myb-like" evidence="1">
    <location>
        <begin position="2"/>
        <end position="57"/>
    </location>
</feature>
<comment type="caution">
    <text evidence="2">The sequence shown here is derived from an EMBL/GenBank/DDBJ whole genome shotgun (WGS) entry which is preliminary data.</text>
</comment>
<sequence length="218" mass="26017">MKQQKQYIRWTSEENFKLLEIVSVYKNNNKQANWEEVQVQFPNHTIQQLKSQYSNIKNAKPTLYHTWSEVDETILYLCVINYGQDWKTISQAYFPNVSESSLKSKYHKYCKERVLIHEVFRMLNTDDPTVMTVSNQLLTDAKRHLDIFDNRVKLIKGLPIDEPDEYDKKMGVDKLDLLEHKNAIILSNQYDIMKLQKNMYNELNRRHLILKTNSKQTI</sequence>
<evidence type="ECO:0000313" key="3">
    <source>
        <dbReference type="Proteomes" id="UP001642409"/>
    </source>
</evidence>
<dbReference type="Proteomes" id="UP001642409">
    <property type="component" value="Unassembled WGS sequence"/>
</dbReference>
<evidence type="ECO:0000313" key="2">
    <source>
        <dbReference type="EMBL" id="CAL5990923.1"/>
    </source>
</evidence>
<dbReference type="Gene3D" id="1.10.10.60">
    <property type="entry name" value="Homeodomain-like"/>
    <property type="match status" value="2"/>
</dbReference>
<reference evidence="2 3" key="1">
    <citation type="submission" date="2024-07" db="EMBL/GenBank/DDBJ databases">
        <authorList>
            <person name="Akdeniz Z."/>
        </authorList>
    </citation>
    <scope>NUCLEOTIDE SEQUENCE [LARGE SCALE GENOMIC DNA]</scope>
</reference>
<gene>
    <name evidence="2" type="ORF">HINF_LOCUS11755</name>
</gene>
<accession>A0ABP1HFM4</accession>
<organism evidence="2 3">
    <name type="scientific">Hexamita inflata</name>
    <dbReference type="NCBI Taxonomy" id="28002"/>
    <lineage>
        <taxon>Eukaryota</taxon>
        <taxon>Metamonada</taxon>
        <taxon>Diplomonadida</taxon>
        <taxon>Hexamitidae</taxon>
        <taxon>Hexamitinae</taxon>
        <taxon>Hexamita</taxon>
    </lineage>
</organism>
<dbReference type="EMBL" id="CAXDID020000026">
    <property type="protein sequence ID" value="CAL5990923.1"/>
    <property type="molecule type" value="Genomic_DNA"/>
</dbReference>
<dbReference type="PROSITE" id="PS50090">
    <property type="entry name" value="MYB_LIKE"/>
    <property type="match status" value="1"/>
</dbReference>
<protein>
    <recommendedName>
        <fullName evidence="1">Myb-like domain-containing protein</fullName>
    </recommendedName>
</protein>
<dbReference type="SUPFAM" id="SSF46689">
    <property type="entry name" value="Homeodomain-like"/>
    <property type="match status" value="2"/>
</dbReference>
<name>A0ABP1HFM4_9EUKA</name>
<proteinExistence type="predicted"/>
<dbReference type="CDD" id="cd00167">
    <property type="entry name" value="SANT"/>
    <property type="match status" value="1"/>
</dbReference>
<keyword evidence="3" id="KW-1185">Reference proteome</keyword>
<dbReference type="Pfam" id="PF13921">
    <property type="entry name" value="Myb_DNA-bind_6"/>
    <property type="match status" value="1"/>
</dbReference>